<accession>A0A0A9WUZ6</accession>
<dbReference type="InterPro" id="IPR000719">
    <property type="entry name" value="Prot_kinase_dom"/>
</dbReference>
<dbReference type="Pfam" id="PF00069">
    <property type="entry name" value="Pkinase"/>
    <property type="match status" value="1"/>
</dbReference>
<dbReference type="FunFam" id="1.10.510.10:FF:000624">
    <property type="entry name" value="Mitogen-activated protein kinase"/>
    <property type="match status" value="1"/>
</dbReference>
<dbReference type="GO" id="GO:0005524">
    <property type="term" value="F:ATP binding"/>
    <property type="evidence" value="ECO:0007669"/>
    <property type="project" value="UniProtKB-KW"/>
</dbReference>
<dbReference type="SMART" id="SM00220">
    <property type="entry name" value="S_TKc"/>
    <property type="match status" value="1"/>
</dbReference>
<gene>
    <name evidence="10" type="primary">CRK1</name>
    <name evidence="9" type="ORF">CM83_17196</name>
    <name evidence="10" type="ORF">g.17197</name>
</gene>
<name>A0A0A9WUZ6_LYGHE</name>
<feature type="domain" description="Protein kinase" evidence="8">
    <location>
        <begin position="1"/>
        <end position="119"/>
    </location>
</feature>
<dbReference type="InterPro" id="IPR008271">
    <property type="entry name" value="Ser/Thr_kinase_AS"/>
</dbReference>
<evidence type="ECO:0000256" key="2">
    <source>
        <dbReference type="ARBA" id="ARBA00022527"/>
    </source>
</evidence>
<reference evidence="9" key="1">
    <citation type="journal article" date="2014" name="PLoS ONE">
        <title>Transcriptome-Based Identification of ABC Transporters in the Western Tarnished Plant Bug Lygus hesperus.</title>
        <authorList>
            <person name="Hull J.J."/>
            <person name="Chaney K."/>
            <person name="Geib S.M."/>
            <person name="Fabrick J.A."/>
            <person name="Brent C.S."/>
            <person name="Walsh D."/>
            <person name="Lavine L.C."/>
        </authorList>
    </citation>
    <scope>NUCLEOTIDE SEQUENCE</scope>
</reference>
<evidence type="ECO:0000259" key="8">
    <source>
        <dbReference type="PROSITE" id="PS50011"/>
    </source>
</evidence>
<comment type="similarity">
    <text evidence="1">Belongs to the protein kinase superfamily. CMGC Ser/Thr protein kinase family. CDC2/CDKX subfamily.</text>
</comment>
<dbReference type="InterPro" id="IPR011009">
    <property type="entry name" value="Kinase-like_dom_sf"/>
</dbReference>
<protein>
    <recommendedName>
        <fullName evidence="7">Cell division protein kinase 5</fullName>
    </recommendedName>
</protein>
<dbReference type="SUPFAM" id="SSF56112">
    <property type="entry name" value="Protein kinase-like (PK-like)"/>
    <property type="match status" value="1"/>
</dbReference>
<dbReference type="EMBL" id="GBHO01034959">
    <property type="protein sequence ID" value="JAG08645.1"/>
    <property type="molecule type" value="Transcribed_RNA"/>
</dbReference>
<dbReference type="PANTHER" id="PTHR24056:SF46">
    <property type="entry name" value="CYCLIN-DEPENDENT KINASE 5"/>
    <property type="match status" value="1"/>
</dbReference>
<dbReference type="AlphaFoldDB" id="A0A0A9WUZ6"/>
<keyword evidence="10" id="KW-0131">Cell cycle</keyword>
<dbReference type="GO" id="GO:0005737">
    <property type="term" value="C:cytoplasm"/>
    <property type="evidence" value="ECO:0007669"/>
    <property type="project" value="TreeGrafter"/>
</dbReference>
<dbReference type="PROSITE" id="PS50011">
    <property type="entry name" value="PROTEIN_KINASE_DOM"/>
    <property type="match status" value="1"/>
</dbReference>
<dbReference type="Gene3D" id="1.10.510.10">
    <property type="entry name" value="Transferase(Phosphotransferase) domain 1"/>
    <property type="match status" value="1"/>
</dbReference>
<keyword evidence="4" id="KW-0547">Nucleotide-binding</keyword>
<evidence type="ECO:0000256" key="3">
    <source>
        <dbReference type="ARBA" id="ARBA00022679"/>
    </source>
</evidence>
<reference evidence="9" key="2">
    <citation type="submission" date="2014-07" db="EMBL/GenBank/DDBJ databases">
        <authorList>
            <person name="Hull J."/>
        </authorList>
    </citation>
    <scope>NUCLEOTIDE SEQUENCE</scope>
</reference>
<reference evidence="10" key="3">
    <citation type="journal article" date="2016" name="Gigascience">
        <title>De novo construction of an expanded transcriptome assembly for the western tarnished plant bug, Lygus hesperus.</title>
        <authorList>
            <person name="Tassone E.E."/>
            <person name="Geib S.M."/>
            <person name="Hall B."/>
            <person name="Fabrick J.A."/>
            <person name="Brent C.S."/>
            <person name="Hull J.J."/>
        </authorList>
    </citation>
    <scope>NUCLEOTIDE SEQUENCE</scope>
</reference>
<dbReference type="GO" id="GO:0004693">
    <property type="term" value="F:cyclin-dependent protein serine/threonine kinase activity"/>
    <property type="evidence" value="ECO:0007669"/>
    <property type="project" value="TreeGrafter"/>
</dbReference>
<evidence type="ECO:0000256" key="7">
    <source>
        <dbReference type="ARBA" id="ARBA00041295"/>
    </source>
</evidence>
<evidence type="ECO:0000256" key="1">
    <source>
        <dbReference type="ARBA" id="ARBA00006485"/>
    </source>
</evidence>
<keyword evidence="3" id="KW-0808">Transferase</keyword>
<organism evidence="9">
    <name type="scientific">Lygus hesperus</name>
    <name type="common">Western plant bug</name>
    <dbReference type="NCBI Taxonomy" id="30085"/>
    <lineage>
        <taxon>Eukaryota</taxon>
        <taxon>Metazoa</taxon>
        <taxon>Ecdysozoa</taxon>
        <taxon>Arthropoda</taxon>
        <taxon>Hexapoda</taxon>
        <taxon>Insecta</taxon>
        <taxon>Pterygota</taxon>
        <taxon>Neoptera</taxon>
        <taxon>Paraneoptera</taxon>
        <taxon>Hemiptera</taxon>
        <taxon>Heteroptera</taxon>
        <taxon>Panheteroptera</taxon>
        <taxon>Cimicomorpha</taxon>
        <taxon>Miridae</taxon>
        <taxon>Mirini</taxon>
        <taxon>Lygus</taxon>
    </lineage>
</organism>
<dbReference type="PROSITE" id="PS00108">
    <property type="entry name" value="PROTEIN_KINASE_ST"/>
    <property type="match status" value="1"/>
</dbReference>
<dbReference type="PANTHER" id="PTHR24056">
    <property type="entry name" value="CELL DIVISION PROTEIN KINASE"/>
    <property type="match status" value="1"/>
</dbReference>
<evidence type="ECO:0000313" key="10">
    <source>
        <dbReference type="EMBL" id="JAQ03206.1"/>
    </source>
</evidence>
<sequence length="119" mass="13219">MRDLLKGVGYCHQRSVLHRDLKPQNLLISREKVLKLADFGLGRAFGIPVKKFTHEVVTLWYRSPDVLLGSTQYGTPVDIWSVGCIFAEMATGLPLFAGKNDADQLLQIFKFLGTPSADA</sequence>
<keyword evidence="2" id="KW-0723">Serine/threonine-protein kinase</keyword>
<evidence type="ECO:0000313" key="9">
    <source>
        <dbReference type="EMBL" id="JAG08645.1"/>
    </source>
</evidence>
<dbReference type="InterPro" id="IPR050108">
    <property type="entry name" value="CDK"/>
</dbReference>
<keyword evidence="6" id="KW-0067">ATP-binding</keyword>
<dbReference type="GO" id="GO:0051301">
    <property type="term" value="P:cell division"/>
    <property type="evidence" value="ECO:0007669"/>
    <property type="project" value="UniProtKB-KW"/>
</dbReference>
<proteinExistence type="inferred from homology"/>
<keyword evidence="10" id="KW-0132">Cell division</keyword>
<dbReference type="EMBL" id="GDHC01015423">
    <property type="protein sequence ID" value="JAQ03206.1"/>
    <property type="molecule type" value="Transcribed_RNA"/>
</dbReference>
<dbReference type="GO" id="GO:0005634">
    <property type="term" value="C:nucleus"/>
    <property type="evidence" value="ECO:0007669"/>
    <property type="project" value="TreeGrafter"/>
</dbReference>
<evidence type="ECO:0000256" key="6">
    <source>
        <dbReference type="ARBA" id="ARBA00022840"/>
    </source>
</evidence>
<evidence type="ECO:0000256" key="4">
    <source>
        <dbReference type="ARBA" id="ARBA00022741"/>
    </source>
</evidence>
<evidence type="ECO:0000256" key="5">
    <source>
        <dbReference type="ARBA" id="ARBA00022777"/>
    </source>
</evidence>
<keyword evidence="5" id="KW-0418">Kinase</keyword>